<gene>
    <name evidence="2" type="ORF">EZV62_016610</name>
</gene>
<accession>A0A5C7HP48</accession>
<proteinExistence type="predicted"/>
<protein>
    <submittedName>
        <fullName evidence="2">Uncharacterized protein</fullName>
    </submittedName>
</protein>
<evidence type="ECO:0000313" key="3">
    <source>
        <dbReference type="Proteomes" id="UP000323000"/>
    </source>
</evidence>
<organism evidence="2 3">
    <name type="scientific">Acer yangbiense</name>
    <dbReference type="NCBI Taxonomy" id="1000413"/>
    <lineage>
        <taxon>Eukaryota</taxon>
        <taxon>Viridiplantae</taxon>
        <taxon>Streptophyta</taxon>
        <taxon>Embryophyta</taxon>
        <taxon>Tracheophyta</taxon>
        <taxon>Spermatophyta</taxon>
        <taxon>Magnoliopsida</taxon>
        <taxon>eudicotyledons</taxon>
        <taxon>Gunneridae</taxon>
        <taxon>Pentapetalae</taxon>
        <taxon>rosids</taxon>
        <taxon>malvids</taxon>
        <taxon>Sapindales</taxon>
        <taxon>Sapindaceae</taxon>
        <taxon>Hippocastanoideae</taxon>
        <taxon>Acereae</taxon>
        <taxon>Acer</taxon>
    </lineage>
</organism>
<keyword evidence="3" id="KW-1185">Reference proteome</keyword>
<sequence length="182" mass="20420">MLIKRGKERWMEPQQIPQQKASFLLAQLVKGQTICQRIVGTKASLKFSVIIARNGDIEKSFADKQNQSQSQPIQQANYTDEQPHAEDHLFMAAQVCFSTSKDAWKKPEKLLTPNVIRVVVAVTFALLLLCSFSIYLIVKKSRRHSTALSSNGGQPGLSYSDISKSTNNFSDEQCIKFSLLLN</sequence>
<keyword evidence="1" id="KW-0472">Membrane</keyword>
<dbReference type="EMBL" id="VAHF01000007">
    <property type="protein sequence ID" value="TXG58781.1"/>
    <property type="molecule type" value="Genomic_DNA"/>
</dbReference>
<keyword evidence="1" id="KW-0812">Transmembrane</keyword>
<feature type="transmembrane region" description="Helical" evidence="1">
    <location>
        <begin position="115"/>
        <end position="138"/>
    </location>
</feature>
<reference evidence="3" key="1">
    <citation type="journal article" date="2019" name="Gigascience">
        <title>De novo genome assembly of the endangered Acer yangbiense, a plant species with extremely small populations endemic to Yunnan Province, China.</title>
        <authorList>
            <person name="Yang J."/>
            <person name="Wariss H.M."/>
            <person name="Tao L."/>
            <person name="Zhang R."/>
            <person name="Yun Q."/>
            <person name="Hollingsworth P."/>
            <person name="Dao Z."/>
            <person name="Luo G."/>
            <person name="Guo H."/>
            <person name="Ma Y."/>
            <person name="Sun W."/>
        </authorList>
    </citation>
    <scope>NUCLEOTIDE SEQUENCE [LARGE SCALE GENOMIC DNA]</scope>
    <source>
        <strain evidence="3">cv. Malutang</strain>
    </source>
</reference>
<name>A0A5C7HP48_9ROSI</name>
<dbReference type="Proteomes" id="UP000323000">
    <property type="component" value="Chromosome 7"/>
</dbReference>
<evidence type="ECO:0000313" key="2">
    <source>
        <dbReference type="EMBL" id="TXG58781.1"/>
    </source>
</evidence>
<dbReference type="AlphaFoldDB" id="A0A5C7HP48"/>
<keyword evidence="1" id="KW-1133">Transmembrane helix</keyword>
<comment type="caution">
    <text evidence="2">The sequence shown here is derived from an EMBL/GenBank/DDBJ whole genome shotgun (WGS) entry which is preliminary data.</text>
</comment>
<evidence type="ECO:0000256" key="1">
    <source>
        <dbReference type="SAM" id="Phobius"/>
    </source>
</evidence>